<evidence type="ECO:0000313" key="2">
    <source>
        <dbReference type="Proteomes" id="UP001302486"/>
    </source>
</evidence>
<dbReference type="EMBL" id="CP136521">
    <property type="protein sequence ID" value="WOD42746.1"/>
    <property type="molecule type" value="Genomic_DNA"/>
</dbReference>
<name>A0AA97EJS6_9FLAO</name>
<accession>A0AA97EJS6</accession>
<evidence type="ECO:0000313" key="1">
    <source>
        <dbReference type="EMBL" id="WOD42746.1"/>
    </source>
</evidence>
<dbReference type="RefSeq" id="WP_027126734.1">
    <property type="nucleotide sequence ID" value="NZ_CP136521.1"/>
</dbReference>
<evidence type="ECO:0008006" key="3">
    <source>
        <dbReference type="Google" id="ProtNLM"/>
    </source>
</evidence>
<sequence length="569" mass="67831">MKKIDLEKKSLEIQKIISRYTKESFVCFFADFIRHHPERSNIGFSKKFKSKLKDSLYLIMLRLSTPLAGKEELHYSEKNDLVLQQVADILLEIVSFYLSENYEGNEFDEISDKRQKLLVHELAFKNYFQNGILNYREQEVNKVIRMFKPYQDKIQERLEIDLKTLINLCNHSELIYRAKSINSKSFILDKGFDKLARQSANGLLAENEFTDKLLELSNETQESFLNFFEKPHQCLLFAKQDFHLSFEEKHIDIFCGLFSIDIKDNHSNLFYSQQNPLENKPIIRISDNQYLNVYQKQLPSALYDLLYTTLTQTKKEKEQVNFRRGKVVLESHTLDIFKKFFKKSKRIKIFTNYYINNEPEEKDILILVDNNAYIIECKASRYREPRRVTEQAYQRIKSDFNDCIQKGYDQCYQVEQELLNNEKVIVSLKNKSEVIITNEIHEIFCIVVTSERFASIQTDLGLMLKRKNNEDPYPWSIYVDDLETFLKVLYNSFSNPSRKIFNFLEHRELLHGRLITNDELDVCAMFLKDPKNFKEICESEYVVFTDPTLQNYFDKLYFDKKLKFRIEDF</sequence>
<dbReference type="InterPro" id="IPR011856">
    <property type="entry name" value="tRNA_endonuc-like_dom_sf"/>
</dbReference>
<dbReference type="GO" id="GO:0003676">
    <property type="term" value="F:nucleic acid binding"/>
    <property type="evidence" value="ECO:0007669"/>
    <property type="project" value="InterPro"/>
</dbReference>
<proteinExistence type="predicted"/>
<dbReference type="Proteomes" id="UP001302486">
    <property type="component" value="Chromosome"/>
</dbReference>
<dbReference type="Gene3D" id="3.40.1350.10">
    <property type="match status" value="1"/>
</dbReference>
<protein>
    <recommendedName>
        <fullName evidence="3">NERD domain-containing protein</fullName>
    </recommendedName>
</protein>
<gene>
    <name evidence="1" type="ORF">RNZ46_12185</name>
</gene>
<organism evidence="1 2">
    <name type="scientific">Hwangdonia lutea</name>
    <dbReference type="NCBI Taxonomy" id="3075823"/>
    <lineage>
        <taxon>Bacteria</taxon>
        <taxon>Pseudomonadati</taxon>
        <taxon>Bacteroidota</taxon>
        <taxon>Flavobacteriia</taxon>
        <taxon>Flavobacteriales</taxon>
        <taxon>Flavobacteriaceae</taxon>
        <taxon>Hwangdonia</taxon>
    </lineage>
</organism>
<reference evidence="2" key="1">
    <citation type="submission" date="2024-06" db="EMBL/GenBank/DDBJ databases">
        <title>Hwangdonia haimaensis gen. nov., sp. nov., a member of the family Flavobacteriaceae isolated from the haima cold seep.</title>
        <authorList>
            <person name="Li J."/>
        </authorList>
    </citation>
    <scope>NUCLEOTIDE SEQUENCE [LARGE SCALE GENOMIC DNA]</scope>
    <source>
        <strain evidence="2">SCSIO 19198</strain>
    </source>
</reference>
<dbReference type="KEGG" id="hws:RNZ46_12185"/>
<dbReference type="AlphaFoldDB" id="A0AA97EJS6"/>
<keyword evidence="2" id="KW-1185">Reference proteome</keyword>